<proteinExistence type="predicted"/>
<feature type="compositionally biased region" description="Low complexity" evidence="1">
    <location>
        <begin position="76"/>
        <end position="89"/>
    </location>
</feature>
<sequence length="152" mass="16702">MGRPPSVAQRHAGFEGRAVAATKRDEGGRSKREPLASPVAESCEPFICPCTSFPRLPSPESRATVERRRSNGYGYGYSTRSRGRPYSTRHGPARTELRPCKSPHTDGRRRRVACQCQVRLGSRDTAEAVCRAACCCHRADRGWSQSGGTSFC</sequence>
<name>A0A371CHL8_9APHY</name>
<evidence type="ECO:0000313" key="3">
    <source>
        <dbReference type="Proteomes" id="UP000256964"/>
    </source>
</evidence>
<keyword evidence="3" id="KW-1185">Reference proteome</keyword>
<accession>A0A371CHL8</accession>
<protein>
    <submittedName>
        <fullName evidence="2">Uncharacterized protein</fullName>
    </submittedName>
</protein>
<feature type="compositionally biased region" description="Basic and acidic residues" evidence="1">
    <location>
        <begin position="93"/>
        <end position="105"/>
    </location>
</feature>
<feature type="region of interest" description="Disordered" evidence="1">
    <location>
        <begin position="1"/>
        <end position="38"/>
    </location>
</feature>
<dbReference type="Proteomes" id="UP000256964">
    <property type="component" value="Unassembled WGS sequence"/>
</dbReference>
<evidence type="ECO:0000256" key="1">
    <source>
        <dbReference type="SAM" id="MobiDB-lite"/>
    </source>
</evidence>
<feature type="compositionally biased region" description="Basic and acidic residues" evidence="1">
    <location>
        <begin position="22"/>
        <end position="34"/>
    </location>
</feature>
<feature type="region of interest" description="Disordered" evidence="1">
    <location>
        <begin position="58"/>
        <end position="105"/>
    </location>
</feature>
<dbReference type="AlphaFoldDB" id="A0A371CHL8"/>
<organism evidence="2 3">
    <name type="scientific">Lentinus brumalis</name>
    <dbReference type="NCBI Taxonomy" id="2498619"/>
    <lineage>
        <taxon>Eukaryota</taxon>
        <taxon>Fungi</taxon>
        <taxon>Dikarya</taxon>
        <taxon>Basidiomycota</taxon>
        <taxon>Agaricomycotina</taxon>
        <taxon>Agaricomycetes</taxon>
        <taxon>Polyporales</taxon>
        <taxon>Polyporaceae</taxon>
        <taxon>Lentinus</taxon>
    </lineage>
</organism>
<reference evidence="2 3" key="1">
    <citation type="journal article" date="2018" name="Biotechnol. Biofuels">
        <title>Integrative visual omics of the white-rot fungus Polyporus brumalis exposes the biotechnological potential of its oxidative enzymes for delignifying raw plant biomass.</title>
        <authorList>
            <person name="Miyauchi S."/>
            <person name="Rancon A."/>
            <person name="Drula E."/>
            <person name="Hage H."/>
            <person name="Chaduli D."/>
            <person name="Favel A."/>
            <person name="Grisel S."/>
            <person name="Henrissat B."/>
            <person name="Herpoel-Gimbert I."/>
            <person name="Ruiz-Duenas F.J."/>
            <person name="Chevret D."/>
            <person name="Hainaut M."/>
            <person name="Lin J."/>
            <person name="Wang M."/>
            <person name="Pangilinan J."/>
            <person name="Lipzen A."/>
            <person name="Lesage-Meessen L."/>
            <person name="Navarro D."/>
            <person name="Riley R."/>
            <person name="Grigoriev I.V."/>
            <person name="Zhou S."/>
            <person name="Raouche S."/>
            <person name="Rosso M.N."/>
        </authorList>
    </citation>
    <scope>NUCLEOTIDE SEQUENCE [LARGE SCALE GENOMIC DNA]</scope>
    <source>
        <strain evidence="2 3">BRFM 1820</strain>
    </source>
</reference>
<evidence type="ECO:0000313" key="2">
    <source>
        <dbReference type="EMBL" id="RDX39766.1"/>
    </source>
</evidence>
<gene>
    <name evidence="2" type="ORF">OH76DRAFT_1476350</name>
</gene>
<dbReference type="EMBL" id="KZ857652">
    <property type="protein sequence ID" value="RDX39766.1"/>
    <property type="molecule type" value="Genomic_DNA"/>
</dbReference>